<organism evidence="5 6">
    <name type="scientific">Hermanssonia centrifuga</name>
    <dbReference type="NCBI Taxonomy" id="98765"/>
    <lineage>
        <taxon>Eukaryota</taxon>
        <taxon>Fungi</taxon>
        <taxon>Dikarya</taxon>
        <taxon>Basidiomycota</taxon>
        <taxon>Agaricomycotina</taxon>
        <taxon>Agaricomycetes</taxon>
        <taxon>Polyporales</taxon>
        <taxon>Meruliaceae</taxon>
        <taxon>Hermanssonia</taxon>
    </lineage>
</organism>
<evidence type="ECO:0000313" key="5">
    <source>
        <dbReference type="EMBL" id="PSR70717.1"/>
    </source>
</evidence>
<accession>A0A2R6NEA4</accession>
<feature type="domain" description="Saccharopine dehydrogenase NADP binding" evidence="4">
    <location>
        <begin position="189"/>
        <end position="259"/>
    </location>
</feature>
<dbReference type="GO" id="GO:0005737">
    <property type="term" value="C:cytoplasm"/>
    <property type="evidence" value="ECO:0007669"/>
    <property type="project" value="TreeGrafter"/>
</dbReference>
<dbReference type="PANTHER" id="PTHR11133">
    <property type="entry name" value="SACCHAROPINE DEHYDROGENASE"/>
    <property type="match status" value="1"/>
</dbReference>
<dbReference type="AlphaFoldDB" id="A0A2R6NEA4"/>
<evidence type="ECO:0000256" key="1">
    <source>
        <dbReference type="ARBA" id="ARBA00023002"/>
    </source>
</evidence>
<sequence length="259" mass="27529">MSTAQLTTTLHAAQALAQAGGGVGRFACVGDISCDVEGGLEFLPRSSTLSSPFFRIHCGSAGSTGVTMMAVDILPTALPREASERFCAALVPYLRTVVRQYLTPVAKEGREEEEEKELERAVVASGGALREEHQWLEGPLGLWRDHQRGLSQSHRAAAAAQVGAQSDSRGGAADDESGNMAGGVRKKRVLVLGSGMVAGPAVDEITRHGDVELLIASNSLEEAERLTRREHAKNASALYVDINDKETVGRLVERADVVV</sequence>
<comment type="caution">
    <text evidence="5">The sequence shown here is derived from an EMBL/GenBank/DDBJ whole genome shotgun (WGS) entry which is preliminary data.</text>
</comment>
<evidence type="ECO:0000313" key="6">
    <source>
        <dbReference type="Proteomes" id="UP000186601"/>
    </source>
</evidence>
<keyword evidence="2" id="KW-0457">Lysine biosynthesis</keyword>
<dbReference type="InterPro" id="IPR036291">
    <property type="entry name" value="NAD(P)-bd_dom_sf"/>
</dbReference>
<dbReference type="InterPro" id="IPR005097">
    <property type="entry name" value="Sacchrp_dh_NADP-bd"/>
</dbReference>
<dbReference type="EMBL" id="MLYV02001334">
    <property type="protein sequence ID" value="PSR70717.1"/>
    <property type="molecule type" value="Genomic_DNA"/>
</dbReference>
<dbReference type="GO" id="GO:0019878">
    <property type="term" value="P:lysine biosynthetic process via aminoadipic acid"/>
    <property type="evidence" value="ECO:0007669"/>
    <property type="project" value="TreeGrafter"/>
</dbReference>
<dbReference type="InterPro" id="IPR051168">
    <property type="entry name" value="AASS"/>
</dbReference>
<dbReference type="OrthoDB" id="10059875at2759"/>
<gene>
    <name evidence="5" type="ORF">PHLCEN_2v13410</name>
</gene>
<dbReference type="Pfam" id="PF03435">
    <property type="entry name" value="Sacchrp_dh_NADP"/>
    <property type="match status" value="1"/>
</dbReference>
<evidence type="ECO:0000256" key="3">
    <source>
        <dbReference type="SAM" id="MobiDB-lite"/>
    </source>
</evidence>
<reference evidence="5 6" key="1">
    <citation type="submission" date="2018-02" db="EMBL/GenBank/DDBJ databases">
        <title>Genome sequence of the basidiomycete white-rot fungus Phlebia centrifuga.</title>
        <authorList>
            <person name="Granchi Z."/>
            <person name="Peng M."/>
            <person name="de Vries R.P."/>
            <person name="Hilden K."/>
            <person name="Makela M.R."/>
            <person name="Grigoriev I."/>
            <person name="Riley R."/>
        </authorList>
    </citation>
    <scope>NUCLEOTIDE SEQUENCE [LARGE SCALE GENOMIC DNA]</scope>
    <source>
        <strain evidence="5 6">FBCC195</strain>
    </source>
</reference>
<name>A0A2R6NEA4_9APHY</name>
<dbReference type="PANTHER" id="PTHR11133:SF22">
    <property type="entry name" value="ALPHA-AMINOADIPIC SEMIALDEHYDE SYNTHASE, MITOCHONDRIAL"/>
    <property type="match status" value="1"/>
</dbReference>
<evidence type="ECO:0000256" key="2">
    <source>
        <dbReference type="ARBA" id="ARBA00023154"/>
    </source>
</evidence>
<keyword evidence="1" id="KW-0560">Oxidoreductase</keyword>
<feature type="region of interest" description="Disordered" evidence="3">
    <location>
        <begin position="153"/>
        <end position="180"/>
    </location>
</feature>
<evidence type="ECO:0000259" key="4">
    <source>
        <dbReference type="Pfam" id="PF03435"/>
    </source>
</evidence>
<protein>
    <recommendedName>
        <fullName evidence="4">Saccharopine dehydrogenase NADP binding domain-containing protein</fullName>
    </recommendedName>
</protein>
<feature type="non-terminal residue" evidence="5">
    <location>
        <position position="259"/>
    </location>
</feature>
<dbReference type="Gene3D" id="3.40.50.720">
    <property type="entry name" value="NAD(P)-binding Rossmann-like Domain"/>
    <property type="match status" value="2"/>
</dbReference>
<dbReference type="Proteomes" id="UP000186601">
    <property type="component" value="Unassembled WGS sequence"/>
</dbReference>
<keyword evidence="2" id="KW-0028">Amino-acid biosynthesis</keyword>
<dbReference type="SUPFAM" id="SSF51735">
    <property type="entry name" value="NAD(P)-binding Rossmann-fold domains"/>
    <property type="match status" value="1"/>
</dbReference>
<dbReference type="STRING" id="98765.A0A2R6NEA4"/>
<proteinExistence type="predicted"/>
<keyword evidence="6" id="KW-1185">Reference proteome</keyword>
<dbReference type="GO" id="GO:0004753">
    <property type="term" value="F:saccharopine dehydrogenase activity"/>
    <property type="evidence" value="ECO:0007669"/>
    <property type="project" value="TreeGrafter"/>
</dbReference>